<organism evidence="2 3">
    <name type="scientific">Lachnospira eligens</name>
    <dbReference type="NCBI Taxonomy" id="39485"/>
    <lineage>
        <taxon>Bacteria</taxon>
        <taxon>Bacillati</taxon>
        <taxon>Bacillota</taxon>
        <taxon>Clostridia</taxon>
        <taxon>Lachnospirales</taxon>
        <taxon>Lachnospiraceae</taxon>
        <taxon>Lachnospira</taxon>
    </lineage>
</organism>
<dbReference type="AlphaFoldDB" id="A0A415MEA4"/>
<dbReference type="InterPro" id="IPR007694">
    <property type="entry name" value="DNA_helicase_DnaB-like_C"/>
</dbReference>
<dbReference type="SUPFAM" id="SSF52540">
    <property type="entry name" value="P-loop containing nucleoside triphosphate hydrolases"/>
    <property type="match status" value="1"/>
</dbReference>
<dbReference type="EMBL" id="QROY01000002">
    <property type="protein sequence ID" value="RHL71038.1"/>
    <property type="molecule type" value="Genomic_DNA"/>
</dbReference>
<dbReference type="Gene3D" id="3.40.50.300">
    <property type="entry name" value="P-loop containing nucleotide triphosphate hydrolases"/>
    <property type="match status" value="1"/>
</dbReference>
<accession>A0A415MEA4</accession>
<gene>
    <name evidence="2" type="ORF">DW007_02525</name>
</gene>
<protein>
    <recommendedName>
        <fullName evidence="1">SF4 helicase domain-containing protein</fullName>
    </recommendedName>
</protein>
<dbReference type="GO" id="GO:0005524">
    <property type="term" value="F:ATP binding"/>
    <property type="evidence" value="ECO:0007669"/>
    <property type="project" value="InterPro"/>
</dbReference>
<sequence>MINISEFITGVKEKYPAQLLKGRIEYEGNVISCFFKDMLLLDDTTFEQKDFITADGLFYFSLLKNLRKKGFYSLDEITILSNMNEEVIEKFEDKGGWDTIQHQIDIINTQNFDTYIDILYRENIMLNMYKDGFNLLQEITVGDKKVIPLKLFRKMTAEEVTDWYEARISSYGTGYSSKILEEEEIDFDDEFIESCKDGEENGVPFDIAGYDKNGEEMNCFPFLSRQIMGLLEGTLTMMGGFSSAGKSTWWITILMALLHYDRKILIISNEENIKKFKIKFMVWLLGKRNRYFKLTKKKMASGDINAESREQLTDVQKFWRENYKGRVKFISINDADMRVVKKKIRENVLRYGYDTVLYDTFKIQEGDFSSARQDLSLVRDSRELDKLAKKYNLIMLASVQLAEYMKGKLFLDASCLSNAKQIKEILENLFLMRTVYAEELDEKSKFYCRPFRLKKVNDKWIEEEYKPDPNAVWRMVFVEKTRNGNNSSDTGVAYLLKFSGDHCIFRETCQCRPRHGEIK</sequence>
<reference evidence="2 3" key="1">
    <citation type="submission" date="2018-08" db="EMBL/GenBank/DDBJ databases">
        <title>A genome reference for cultivated species of the human gut microbiota.</title>
        <authorList>
            <person name="Zou Y."/>
            <person name="Xue W."/>
            <person name="Luo G."/>
        </authorList>
    </citation>
    <scope>NUCLEOTIDE SEQUENCE [LARGE SCALE GENOMIC DNA]</scope>
    <source>
        <strain evidence="2 3">AF36-7BH</strain>
    </source>
</reference>
<evidence type="ECO:0000259" key="1">
    <source>
        <dbReference type="Pfam" id="PF03796"/>
    </source>
</evidence>
<dbReference type="RefSeq" id="WP_118370310.1">
    <property type="nucleotide sequence ID" value="NZ_QROY01000002.1"/>
</dbReference>
<dbReference type="Pfam" id="PF03796">
    <property type="entry name" value="DnaB_C"/>
    <property type="match status" value="1"/>
</dbReference>
<dbReference type="InterPro" id="IPR027417">
    <property type="entry name" value="P-loop_NTPase"/>
</dbReference>
<feature type="domain" description="SF4 helicase" evidence="1">
    <location>
        <begin position="222"/>
        <end position="405"/>
    </location>
</feature>
<evidence type="ECO:0000313" key="2">
    <source>
        <dbReference type="EMBL" id="RHL71038.1"/>
    </source>
</evidence>
<dbReference type="Proteomes" id="UP000285201">
    <property type="component" value="Unassembled WGS sequence"/>
</dbReference>
<evidence type="ECO:0000313" key="3">
    <source>
        <dbReference type="Proteomes" id="UP000285201"/>
    </source>
</evidence>
<dbReference type="GO" id="GO:0006260">
    <property type="term" value="P:DNA replication"/>
    <property type="evidence" value="ECO:0007669"/>
    <property type="project" value="InterPro"/>
</dbReference>
<comment type="caution">
    <text evidence="2">The sequence shown here is derived from an EMBL/GenBank/DDBJ whole genome shotgun (WGS) entry which is preliminary data.</text>
</comment>
<proteinExistence type="predicted"/>
<dbReference type="GO" id="GO:0003678">
    <property type="term" value="F:DNA helicase activity"/>
    <property type="evidence" value="ECO:0007669"/>
    <property type="project" value="InterPro"/>
</dbReference>
<name>A0A415MEA4_9FIRM</name>